<keyword evidence="4" id="KW-0547">Nucleotide-binding</keyword>
<dbReference type="GO" id="GO:0015408">
    <property type="term" value="F:ABC-type ferric iron transporter activity"/>
    <property type="evidence" value="ECO:0007669"/>
    <property type="project" value="InterPro"/>
</dbReference>
<dbReference type="InterPro" id="IPR015853">
    <property type="entry name" value="ABC_transpr_FbpC"/>
</dbReference>
<evidence type="ECO:0000313" key="11">
    <source>
        <dbReference type="Proteomes" id="UP000317763"/>
    </source>
</evidence>
<evidence type="ECO:0000256" key="2">
    <source>
        <dbReference type="ARBA" id="ARBA00022475"/>
    </source>
</evidence>
<dbReference type="RefSeq" id="WP_082007679.1">
    <property type="nucleotide sequence ID" value="NZ_VJOM01000018.1"/>
</dbReference>
<evidence type="ECO:0000256" key="3">
    <source>
        <dbReference type="ARBA" id="ARBA00022496"/>
    </source>
</evidence>
<dbReference type="Proteomes" id="UP000317763">
    <property type="component" value="Unassembled WGS sequence"/>
</dbReference>
<keyword evidence="7" id="KW-0406">Ion transport</keyword>
<name>A0A554X563_9BURK</name>
<comment type="caution">
    <text evidence="10">The sequence shown here is derived from an EMBL/GenBank/DDBJ whole genome shotgun (WGS) entry which is preliminary data.</text>
</comment>
<keyword evidence="5 10" id="KW-0067">ATP-binding</keyword>
<protein>
    <submittedName>
        <fullName evidence="10">Sulfate/thiosulfate import ATP-binding protein CysA</fullName>
    </submittedName>
</protein>
<keyword evidence="3" id="KW-0410">Iron transport</keyword>
<evidence type="ECO:0000256" key="6">
    <source>
        <dbReference type="ARBA" id="ARBA00023004"/>
    </source>
</evidence>
<dbReference type="AlphaFoldDB" id="A0A554X563"/>
<dbReference type="InterPro" id="IPR008995">
    <property type="entry name" value="Mo/tungstate-bd_C_term_dom"/>
</dbReference>
<evidence type="ECO:0000256" key="8">
    <source>
        <dbReference type="ARBA" id="ARBA00023136"/>
    </source>
</evidence>
<dbReference type="Pfam" id="PF00005">
    <property type="entry name" value="ABC_tran"/>
    <property type="match status" value="1"/>
</dbReference>
<dbReference type="InterPro" id="IPR027417">
    <property type="entry name" value="P-loop_NTPase"/>
</dbReference>
<evidence type="ECO:0000313" key="10">
    <source>
        <dbReference type="EMBL" id="TSE30965.1"/>
    </source>
</evidence>
<dbReference type="InterPro" id="IPR003439">
    <property type="entry name" value="ABC_transporter-like_ATP-bd"/>
</dbReference>
<keyword evidence="2" id="KW-1003">Cell membrane</keyword>
<keyword evidence="8" id="KW-0472">Membrane</keyword>
<evidence type="ECO:0000259" key="9">
    <source>
        <dbReference type="PROSITE" id="PS50893"/>
    </source>
</evidence>
<dbReference type="InterPro" id="IPR017871">
    <property type="entry name" value="ABC_transporter-like_CS"/>
</dbReference>
<dbReference type="SUPFAM" id="SSF50331">
    <property type="entry name" value="MOP-like"/>
    <property type="match status" value="1"/>
</dbReference>
<evidence type="ECO:0000256" key="7">
    <source>
        <dbReference type="ARBA" id="ARBA00023065"/>
    </source>
</evidence>
<dbReference type="PROSITE" id="PS00211">
    <property type="entry name" value="ABC_TRANSPORTER_1"/>
    <property type="match status" value="1"/>
</dbReference>
<evidence type="ECO:0000256" key="5">
    <source>
        <dbReference type="ARBA" id="ARBA00022840"/>
    </source>
</evidence>
<evidence type="ECO:0000256" key="1">
    <source>
        <dbReference type="ARBA" id="ARBA00022448"/>
    </source>
</evidence>
<dbReference type="InterPro" id="IPR003593">
    <property type="entry name" value="AAA+_ATPase"/>
</dbReference>
<dbReference type="OrthoDB" id="5298774at2"/>
<dbReference type="PROSITE" id="PS50893">
    <property type="entry name" value="ABC_TRANSPORTER_2"/>
    <property type="match status" value="1"/>
</dbReference>
<dbReference type="PANTHER" id="PTHR42781">
    <property type="entry name" value="SPERMIDINE/PUTRESCINE IMPORT ATP-BINDING PROTEIN POTA"/>
    <property type="match status" value="1"/>
</dbReference>
<keyword evidence="11" id="KW-1185">Reference proteome</keyword>
<accession>A0A554X563</accession>
<dbReference type="STRING" id="307486.GCA_000807215_00459"/>
<dbReference type="PANTHER" id="PTHR42781:SF4">
    <property type="entry name" value="SPERMIDINE_PUTRESCINE IMPORT ATP-BINDING PROTEIN POTA"/>
    <property type="match status" value="1"/>
</dbReference>
<evidence type="ECO:0000256" key="4">
    <source>
        <dbReference type="ARBA" id="ARBA00022741"/>
    </source>
</evidence>
<dbReference type="SUPFAM" id="SSF52540">
    <property type="entry name" value="P-loop containing nucleoside triphosphate hydrolases"/>
    <property type="match status" value="1"/>
</dbReference>
<dbReference type="Gene3D" id="3.40.50.300">
    <property type="entry name" value="P-loop containing nucleotide triphosphate hydrolases"/>
    <property type="match status" value="1"/>
</dbReference>
<dbReference type="SMART" id="SM00382">
    <property type="entry name" value="AAA"/>
    <property type="match status" value="1"/>
</dbReference>
<dbReference type="GO" id="GO:0016887">
    <property type="term" value="F:ATP hydrolysis activity"/>
    <property type="evidence" value="ECO:0007669"/>
    <property type="project" value="InterPro"/>
</dbReference>
<keyword evidence="1" id="KW-0813">Transport</keyword>
<organism evidence="10 11">
    <name type="scientific">Tepidimonas taiwanensis</name>
    <dbReference type="NCBI Taxonomy" id="307486"/>
    <lineage>
        <taxon>Bacteria</taxon>
        <taxon>Pseudomonadati</taxon>
        <taxon>Pseudomonadota</taxon>
        <taxon>Betaproteobacteria</taxon>
        <taxon>Burkholderiales</taxon>
        <taxon>Tepidimonas</taxon>
    </lineage>
</organism>
<keyword evidence="6" id="KW-0408">Iron</keyword>
<reference evidence="10 11" key="1">
    <citation type="submission" date="2019-07" db="EMBL/GenBank/DDBJ databases">
        <title>Tepidimonas taiwanensis I1-1 draft genome.</title>
        <authorList>
            <person name="Da Costa M.S."/>
            <person name="Froufe H.J.C."/>
            <person name="Egas C."/>
            <person name="Albuquerque L."/>
        </authorList>
    </citation>
    <scope>NUCLEOTIDE SEQUENCE [LARGE SCALE GENOMIC DNA]</scope>
    <source>
        <strain evidence="10 11">I1-1</strain>
    </source>
</reference>
<feature type="domain" description="ABC transporter" evidence="9">
    <location>
        <begin position="19"/>
        <end position="254"/>
    </location>
</feature>
<gene>
    <name evidence="10" type="primary">cysA_2</name>
    <name evidence="10" type="ORF">Ttaiw_01714</name>
</gene>
<sequence>MAAVSGAPVAPPPSVSDDAGAGLVAQIEQAQPMPLHGALRCAPGELLALVGPSGAGKSSWLRVLAGLMRPARGRVQVGGEVWLDTASGTWVPPQRRHVGLVFQHYALMPHLSAQDNVALALLEQPSAARAAQALQWLRRVGLDEAHARRRPAALSGGQQQRVALARALARQPRLLLLDEPFSAVDQLQRQSLYALLAELRQQLHIPIVLVTHDLSEARQLADTLAVMDRGEILQQGAPQRLYRAPRNARVADVVGVQNRFAGRWEGPADAPGTGWLQWLSAPADAGGQGVARLRVPDKGRIPAGQPVTWVIQRDGLTLTREPVAGDAMLPACARLPVQVCDVRHLGDLSLLVLALRDAPAVQVRLTLSGAARQQWSVGDAGLLQLDCAWVHVMPTRLRPV</sequence>
<dbReference type="CDD" id="cd03259">
    <property type="entry name" value="ABC_Carb_Solutes_like"/>
    <property type="match status" value="1"/>
</dbReference>
<dbReference type="InterPro" id="IPR050093">
    <property type="entry name" value="ABC_SmlMolc_Importer"/>
</dbReference>
<dbReference type="EMBL" id="VJOM01000018">
    <property type="protein sequence ID" value="TSE30965.1"/>
    <property type="molecule type" value="Genomic_DNA"/>
</dbReference>
<proteinExistence type="predicted"/>
<dbReference type="GO" id="GO:0005524">
    <property type="term" value="F:ATP binding"/>
    <property type="evidence" value="ECO:0007669"/>
    <property type="project" value="UniProtKB-KW"/>
</dbReference>
<dbReference type="GO" id="GO:0016020">
    <property type="term" value="C:membrane"/>
    <property type="evidence" value="ECO:0007669"/>
    <property type="project" value="InterPro"/>
</dbReference>